<keyword evidence="2" id="KW-0238">DNA-binding</keyword>
<dbReference type="Pfam" id="PF00356">
    <property type="entry name" value="LacI"/>
    <property type="match status" value="1"/>
</dbReference>
<dbReference type="RefSeq" id="WP_034629193.1">
    <property type="nucleotide sequence ID" value="NZ_JRJU01000013.1"/>
</dbReference>
<dbReference type="AlphaFoldDB" id="A0A0B0IFE1"/>
<dbReference type="PROSITE" id="PS00356">
    <property type="entry name" value="HTH_LACI_1"/>
    <property type="match status" value="1"/>
</dbReference>
<dbReference type="InterPro" id="IPR028082">
    <property type="entry name" value="Peripla_BP_I"/>
</dbReference>
<evidence type="ECO:0000313" key="6">
    <source>
        <dbReference type="Proteomes" id="UP000030832"/>
    </source>
</evidence>
<dbReference type="InterPro" id="IPR001761">
    <property type="entry name" value="Peripla_BP/Lac1_sug-bd_dom"/>
</dbReference>
<dbReference type="PANTHER" id="PTHR30146:SF105">
    <property type="entry name" value="CATABOLITE CONTROL PROTEIN B"/>
    <property type="match status" value="1"/>
</dbReference>
<evidence type="ECO:0000256" key="3">
    <source>
        <dbReference type="ARBA" id="ARBA00023163"/>
    </source>
</evidence>
<protein>
    <submittedName>
        <fullName evidence="5">LacI family transcriptional regulator</fullName>
    </submittedName>
</protein>
<evidence type="ECO:0000256" key="2">
    <source>
        <dbReference type="ARBA" id="ARBA00023125"/>
    </source>
</evidence>
<dbReference type="Gene3D" id="1.10.260.40">
    <property type="entry name" value="lambda repressor-like DNA-binding domains"/>
    <property type="match status" value="1"/>
</dbReference>
<keyword evidence="1" id="KW-0805">Transcription regulation</keyword>
<dbReference type="CDD" id="cd06286">
    <property type="entry name" value="PBP1_CcpB-like"/>
    <property type="match status" value="1"/>
</dbReference>
<dbReference type="Gene3D" id="3.40.50.2300">
    <property type="match status" value="2"/>
</dbReference>
<dbReference type="Pfam" id="PF00532">
    <property type="entry name" value="Peripla_BP_1"/>
    <property type="match status" value="1"/>
</dbReference>
<evidence type="ECO:0000313" key="5">
    <source>
        <dbReference type="EMBL" id="KHF40030.1"/>
    </source>
</evidence>
<dbReference type="PROSITE" id="PS50932">
    <property type="entry name" value="HTH_LACI_2"/>
    <property type="match status" value="1"/>
</dbReference>
<dbReference type="STRING" id="333138.LQ50_12145"/>
<dbReference type="PRINTS" id="PR00036">
    <property type="entry name" value="HTHLACI"/>
</dbReference>
<keyword evidence="6" id="KW-1185">Reference proteome</keyword>
<dbReference type="eggNOG" id="COG1609">
    <property type="taxonomic scope" value="Bacteria"/>
</dbReference>
<evidence type="ECO:0000256" key="1">
    <source>
        <dbReference type="ARBA" id="ARBA00023015"/>
    </source>
</evidence>
<accession>A0A0B0IFE1</accession>
<gene>
    <name evidence="5" type="ORF">LQ50_12145</name>
</gene>
<dbReference type="PANTHER" id="PTHR30146">
    <property type="entry name" value="LACI-RELATED TRANSCRIPTIONAL REPRESSOR"/>
    <property type="match status" value="1"/>
</dbReference>
<dbReference type="InterPro" id="IPR010982">
    <property type="entry name" value="Lambda_DNA-bd_dom_sf"/>
</dbReference>
<dbReference type="SUPFAM" id="SSF53822">
    <property type="entry name" value="Periplasmic binding protein-like I"/>
    <property type="match status" value="1"/>
</dbReference>
<dbReference type="GO" id="GO:0000976">
    <property type="term" value="F:transcription cis-regulatory region binding"/>
    <property type="evidence" value="ECO:0007669"/>
    <property type="project" value="TreeGrafter"/>
</dbReference>
<dbReference type="Proteomes" id="UP000030832">
    <property type="component" value="Unassembled WGS sequence"/>
</dbReference>
<proteinExistence type="predicted"/>
<sequence>MANIKDIAKMAKVSVTTVSRVLNDHPYVSQEKREAVWQAINESNYQKNINAVHLSTGKTHLIGVVLPFSNHPYFGLLLEGIAQEAVKNNYKLVLFQTNYEEARELEALDMLRYKQLDALIICSRICSWTKIRKYSHYGPIVFCEDTRDHPYSATFVDHYKSFEAALEYLADKGHQKIGYCIGRKNGSNSTNRALSYNNFIKRHKFPFRPDYIFEQCLHLEDGENVMKKMTTMKEPPTALLVTSDQVAAGIAAYCLTNHIAIPEELALIGFDNQPISKVMGITTMDIPLVPMGKNLFLQSLSKDVSYKEIDVTLIERTTV</sequence>
<dbReference type="EMBL" id="JRJU01000013">
    <property type="protein sequence ID" value="KHF40030.1"/>
    <property type="molecule type" value="Genomic_DNA"/>
</dbReference>
<dbReference type="SUPFAM" id="SSF47413">
    <property type="entry name" value="lambda repressor-like DNA-binding domains"/>
    <property type="match status" value="1"/>
</dbReference>
<dbReference type="OrthoDB" id="9798934at2"/>
<dbReference type="SMART" id="SM00354">
    <property type="entry name" value="HTH_LACI"/>
    <property type="match status" value="1"/>
</dbReference>
<dbReference type="InterPro" id="IPR000843">
    <property type="entry name" value="HTH_LacI"/>
</dbReference>
<reference evidence="5 6" key="1">
    <citation type="submission" date="2014-09" db="EMBL/GenBank/DDBJ databases">
        <title>Genome sequencing and annotation of Bacillus Okhensis strain Kh10-101T.</title>
        <authorList>
            <person name="Prakash J.S."/>
        </authorList>
    </citation>
    <scope>NUCLEOTIDE SEQUENCE [LARGE SCALE GENOMIC DNA]</scope>
    <source>
        <strain evidence="6">Kh10-101T</strain>
    </source>
</reference>
<keyword evidence="3" id="KW-0804">Transcription</keyword>
<comment type="caution">
    <text evidence="5">The sequence shown here is derived from an EMBL/GenBank/DDBJ whole genome shotgun (WGS) entry which is preliminary data.</text>
</comment>
<feature type="domain" description="HTH lacI-type" evidence="4">
    <location>
        <begin position="2"/>
        <end position="56"/>
    </location>
</feature>
<dbReference type="GO" id="GO:0003700">
    <property type="term" value="F:DNA-binding transcription factor activity"/>
    <property type="evidence" value="ECO:0007669"/>
    <property type="project" value="TreeGrafter"/>
</dbReference>
<name>A0A0B0IFE1_9BACI</name>
<dbReference type="CDD" id="cd01392">
    <property type="entry name" value="HTH_LacI"/>
    <property type="match status" value="1"/>
</dbReference>
<evidence type="ECO:0000259" key="4">
    <source>
        <dbReference type="PROSITE" id="PS50932"/>
    </source>
</evidence>
<organism evidence="5 6">
    <name type="scientific">Halalkalibacter okhensis</name>
    <dbReference type="NCBI Taxonomy" id="333138"/>
    <lineage>
        <taxon>Bacteria</taxon>
        <taxon>Bacillati</taxon>
        <taxon>Bacillota</taxon>
        <taxon>Bacilli</taxon>
        <taxon>Bacillales</taxon>
        <taxon>Bacillaceae</taxon>
        <taxon>Halalkalibacter</taxon>
    </lineage>
</organism>